<organism evidence="2 3">
    <name type="scientific">Tulasnella calospora MUT 4182</name>
    <dbReference type="NCBI Taxonomy" id="1051891"/>
    <lineage>
        <taxon>Eukaryota</taxon>
        <taxon>Fungi</taxon>
        <taxon>Dikarya</taxon>
        <taxon>Basidiomycota</taxon>
        <taxon>Agaricomycotina</taxon>
        <taxon>Agaricomycetes</taxon>
        <taxon>Cantharellales</taxon>
        <taxon>Tulasnellaceae</taxon>
        <taxon>Tulasnella</taxon>
    </lineage>
</organism>
<dbReference type="SUPFAM" id="SSF50969">
    <property type="entry name" value="YVTN repeat-like/Quinoprotein amine dehydrogenase"/>
    <property type="match status" value="1"/>
</dbReference>
<accession>A0A0C3QDK9</accession>
<dbReference type="OrthoDB" id="6262491at2759"/>
<protein>
    <submittedName>
        <fullName evidence="2">Uncharacterized protein</fullName>
    </submittedName>
</protein>
<feature type="non-terminal residue" evidence="2">
    <location>
        <position position="1"/>
    </location>
</feature>
<evidence type="ECO:0000313" key="3">
    <source>
        <dbReference type="Proteomes" id="UP000054248"/>
    </source>
</evidence>
<dbReference type="STRING" id="1051891.A0A0C3QDK9"/>
<reference evidence="2 3" key="1">
    <citation type="submission" date="2014-04" db="EMBL/GenBank/DDBJ databases">
        <authorList>
            <consortium name="DOE Joint Genome Institute"/>
            <person name="Kuo A."/>
            <person name="Girlanda M."/>
            <person name="Perotto S."/>
            <person name="Kohler A."/>
            <person name="Nagy L.G."/>
            <person name="Floudas D."/>
            <person name="Copeland A."/>
            <person name="Barry K.W."/>
            <person name="Cichocki N."/>
            <person name="Veneault-Fourrey C."/>
            <person name="LaButti K."/>
            <person name="Lindquist E.A."/>
            <person name="Lipzen A."/>
            <person name="Lundell T."/>
            <person name="Morin E."/>
            <person name="Murat C."/>
            <person name="Sun H."/>
            <person name="Tunlid A."/>
            <person name="Henrissat B."/>
            <person name="Grigoriev I.V."/>
            <person name="Hibbett D.S."/>
            <person name="Martin F."/>
            <person name="Nordberg H.P."/>
            <person name="Cantor M.N."/>
            <person name="Hua S.X."/>
        </authorList>
    </citation>
    <scope>NUCLEOTIDE SEQUENCE [LARGE SCALE GENOMIC DNA]</scope>
    <source>
        <strain evidence="2 3">MUT 4182</strain>
    </source>
</reference>
<name>A0A0C3QDK9_9AGAM</name>
<sequence length="60" mass="6029">VNTITFAADEGMIAFGSDDGSCQFWDVEGGAPIGEPLRGHDGGVNSVAFSPDGKLLASGS</sequence>
<reference evidence="3" key="2">
    <citation type="submission" date="2015-01" db="EMBL/GenBank/DDBJ databases">
        <title>Evolutionary Origins and Diversification of the Mycorrhizal Mutualists.</title>
        <authorList>
            <consortium name="DOE Joint Genome Institute"/>
            <consortium name="Mycorrhizal Genomics Consortium"/>
            <person name="Kohler A."/>
            <person name="Kuo A."/>
            <person name="Nagy L.G."/>
            <person name="Floudas D."/>
            <person name="Copeland A."/>
            <person name="Barry K.W."/>
            <person name="Cichocki N."/>
            <person name="Veneault-Fourrey C."/>
            <person name="LaButti K."/>
            <person name="Lindquist E.A."/>
            <person name="Lipzen A."/>
            <person name="Lundell T."/>
            <person name="Morin E."/>
            <person name="Murat C."/>
            <person name="Riley R."/>
            <person name="Ohm R."/>
            <person name="Sun H."/>
            <person name="Tunlid A."/>
            <person name="Henrissat B."/>
            <person name="Grigoriev I.V."/>
            <person name="Hibbett D.S."/>
            <person name="Martin F."/>
        </authorList>
    </citation>
    <scope>NUCLEOTIDE SEQUENCE [LARGE SCALE GENOMIC DNA]</scope>
    <source>
        <strain evidence="3">MUT 4182</strain>
    </source>
</reference>
<evidence type="ECO:0000256" key="1">
    <source>
        <dbReference type="PROSITE-ProRule" id="PRU00221"/>
    </source>
</evidence>
<dbReference type="PROSITE" id="PS50082">
    <property type="entry name" value="WD_REPEATS_2"/>
    <property type="match status" value="2"/>
</dbReference>
<dbReference type="PANTHER" id="PTHR19879">
    <property type="entry name" value="TRANSCRIPTION INITIATION FACTOR TFIID"/>
    <property type="match status" value="1"/>
</dbReference>
<dbReference type="InterPro" id="IPR015943">
    <property type="entry name" value="WD40/YVTN_repeat-like_dom_sf"/>
</dbReference>
<dbReference type="HOGENOM" id="CLU_000288_57_30_1"/>
<feature type="repeat" description="WD" evidence="1">
    <location>
        <begin position="37"/>
        <end position="60"/>
    </location>
</feature>
<evidence type="ECO:0000313" key="2">
    <source>
        <dbReference type="EMBL" id="KIO29105.1"/>
    </source>
</evidence>
<dbReference type="AlphaFoldDB" id="A0A0C3QDK9"/>
<dbReference type="Proteomes" id="UP000054248">
    <property type="component" value="Unassembled WGS sequence"/>
</dbReference>
<gene>
    <name evidence="2" type="ORF">M407DRAFT_44550</name>
</gene>
<dbReference type="Gene3D" id="2.130.10.10">
    <property type="entry name" value="YVTN repeat-like/Quinoprotein amine dehydrogenase"/>
    <property type="match status" value="1"/>
</dbReference>
<keyword evidence="3" id="KW-1185">Reference proteome</keyword>
<proteinExistence type="predicted"/>
<keyword evidence="1" id="KW-0853">WD repeat</keyword>
<dbReference type="Pfam" id="PF00400">
    <property type="entry name" value="WD40"/>
    <property type="match status" value="2"/>
</dbReference>
<dbReference type="PANTHER" id="PTHR19879:SF9">
    <property type="entry name" value="TRANSCRIPTION INITIATION FACTOR TFIID SUBUNIT 5"/>
    <property type="match status" value="1"/>
</dbReference>
<dbReference type="EMBL" id="KN822986">
    <property type="protein sequence ID" value="KIO29105.1"/>
    <property type="molecule type" value="Genomic_DNA"/>
</dbReference>
<feature type="non-terminal residue" evidence="2">
    <location>
        <position position="60"/>
    </location>
</feature>
<feature type="repeat" description="WD" evidence="1">
    <location>
        <begin position="1"/>
        <end position="35"/>
    </location>
</feature>
<dbReference type="PROSITE" id="PS50294">
    <property type="entry name" value="WD_REPEATS_REGION"/>
    <property type="match status" value="2"/>
</dbReference>
<dbReference type="InterPro" id="IPR011044">
    <property type="entry name" value="Quino_amine_DH_bsu"/>
</dbReference>
<dbReference type="InterPro" id="IPR001680">
    <property type="entry name" value="WD40_rpt"/>
</dbReference>